<evidence type="ECO:0000313" key="8">
    <source>
        <dbReference type="Proteomes" id="UP000813444"/>
    </source>
</evidence>
<proteinExistence type="predicted"/>
<accession>A0A8K0WMQ7</accession>
<dbReference type="AlphaFoldDB" id="A0A8K0WMQ7"/>
<dbReference type="EMBL" id="JAGPNK010000012">
    <property type="protein sequence ID" value="KAH7310803.1"/>
    <property type="molecule type" value="Genomic_DNA"/>
</dbReference>
<keyword evidence="6" id="KW-0472">Membrane</keyword>
<dbReference type="PRINTS" id="PR00385">
    <property type="entry name" value="P450"/>
</dbReference>
<sequence length="463" mass="51939">MRRRLHLATYDDHVKYGPVVRQGPNRLVFNTITALRDIYLNPRVTKAQVYTHSQFSRSTNIFGTVEKNQHRQKRKLYGQALSDRSIRAFEPSILEEINVFLRQLLKAGSAPVDLSPRMEFLTADIAGQLAFGQPLNTQTEEANRILPRAMISVNMIISMCMAWPAIGYVRMVLRILNRKKGLAFLRVVQGLVQGRMALPKDARHDFYSIVAGDMEGEKLRHTELWGEAVFIMPAGGLTSSTLLSAIFFYLSRYPAVYSRLASEIRESFGSAKEIQTGPLLSNCKYLRAVIDETLRIAPPLPSTLWRELGDASAGPLVVDGQVIPKGTMVGINPFSLMHNAEYFPQPFEFRPERWLDEAADTAEDKQQRETMRKAFSPFALGDTSCLGKTLAYNETSLTIAKTLWYFDFAKAPGEAGKLGQGTPGSTDGRHRVDEYQLYDTLTADHQGPNLVFTPRSVDQGELV</sequence>
<evidence type="ECO:0000256" key="2">
    <source>
        <dbReference type="ARBA" id="ARBA00022617"/>
    </source>
</evidence>
<organism evidence="7 8">
    <name type="scientific">Stachybotrys elegans</name>
    <dbReference type="NCBI Taxonomy" id="80388"/>
    <lineage>
        <taxon>Eukaryota</taxon>
        <taxon>Fungi</taxon>
        <taxon>Dikarya</taxon>
        <taxon>Ascomycota</taxon>
        <taxon>Pezizomycotina</taxon>
        <taxon>Sordariomycetes</taxon>
        <taxon>Hypocreomycetidae</taxon>
        <taxon>Hypocreales</taxon>
        <taxon>Stachybotryaceae</taxon>
        <taxon>Stachybotrys</taxon>
    </lineage>
</organism>
<comment type="cofactor">
    <cofactor evidence="5">
        <name>heme</name>
        <dbReference type="ChEBI" id="CHEBI:30413"/>
    </cofactor>
</comment>
<dbReference type="InterPro" id="IPR050121">
    <property type="entry name" value="Cytochrome_P450_monoxygenase"/>
</dbReference>
<comment type="caution">
    <text evidence="7">The sequence shown here is derived from an EMBL/GenBank/DDBJ whole genome shotgun (WGS) entry which is preliminary data.</text>
</comment>
<dbReference type="GO" id="GO:0004497">
    <property type="term" value="F:monooxygenase activity"/>
    <property type="evidence" value="ECO:0007669"/>
    <property type="project" value="InterPro"/>
</dbReference>
<dbReference type="GO" id="GO:0016705">
    <property type="term" value="F:oxidoreductase activity, acting on paired donors, with incorporation or reduction of molecular oxygen"/>
    <property type="evidence" value="ECO:0007669"/>
    <property type="project" value="InterPro"/>
</dbReference>
<keyword evidence="4 5" id="KW-0408">Iron</keyword>
<dbReference type="Pfam" id="PF00067">
    <property type="entry name" value="p450"/>
    <property type="match status" value="1"/>
</dbReference>
<dbReference type="PANTHER" id="PTHR24305">
    <property type="entry name" value="CYTOCHROME P450"/>
    <property type="match status" value="1"/>
</dbReference>
<keyword evidence="6" id="KW-1133">Transmembrane helix</keyword>
<dbReference type="Gene3D" id="1.10.630.10">
    <property type="entry name" value="Cytochrome P450"/>
    <property type="match status" value="1"/>
</dbReference>
<evidence type="ECO:0000313" key="7">
    <source>
        <dbReference type="EMBL" id="KAH7310803.1"/>
    </source>
</evidence>
<keyword evidence="2 5" id="KW-0349">Heme</keyword>
<dbReference type="OrthoDB" id="1470350at2759"/>
<dbReference type="PANTHER" id="PTHR24305:SF226">
    <property type="entry name" value="CYTOCHROME P450 MONOOXYGENASE"/>
    <property type="match status" value="1"/>
</dbReference>
<reference evidence="7" key="1">
    <citation type="journal article" date="2021" name="Nat. Commun.">
        <title>Genetic determinants of endophytism in the Arabidopsis root mycobiome.</title>
        <authorList>
            <person name="Mesny F."/>
            <person name="Miyauchi S."/>
            <person name="Thiergart T."/>
            <person name="Pickel B."/>
            <person name="Atanasova L."/>
            <person name="Karlsson M."/>
            <person name="Huettel B."/>
            <person name="Barry K.W."/>
            <person name="Haridas S."/>
            <person name="Chen C."/>
            <person name="Bauer D."/>
            <person name="Andreopoulos W."/>
            <person name="Pangilinan J."/>
            <person name="LaButti K."/>
            <person name="Riley R."/>
            <person name="Lipzen A."/>
            <person name="Clum A."/>
            <person name="Drula E."/>
            <person name="Henrissat B."/>
            <person name="Kohler A."/>
            <person name="Grigoriev I.V."/>
            <person name="Martin F.M."/>
            <person name="Hacquard S."/>
        </authorList>
    </citation>
    <scope>NUCLEOTIDE SEQUENCE</scope>
    <source>
        <strain evidence="7">MPI-CAGE-CH-0235</strain>
    </source>
</reference>
<dbReference type="CDD" id="cd11061">
    <property type="entry name" value="CYP67-like"/>
    <property type="match status" value="1"/>
</dbReference>
<keyword evidence="8" id="KW-1185">Reference proteome</keyword>
<dbReference type="PRINTS" id="PR00463">
    <property type="entry name" value="EP450I"/>
</dbReference>
<dbReference type="Proteomes" id="UP000813444">
    <property type="component" value="Unassembled WGS sequence"/>
</dbReference>
<feature type="transmembrane region" description="Helical" evidence="6">
    <location>
        <begin position="228"/>
        <end position="250"/>
    </location>
</feature>
<feature type="binding site" description="axial binding residue" evidence="5">
    <location>
        <position position="385"/>
    </location>
    <ligand>
        <name>heme</name>
        <dbReference type="ChEBI" id="CHEBI:30413"/>
    </ligand>
    <ligandPart>
        <name>Fe</name>
        <dbReference type="ChEBI" id="CHEBI:18248"/>
    </ligandPart>
</feature>
<dbReference type="GO" id="GO:0005506">
    <property type="term" value="F:iron ion binding"/>
    <property type="evidence" value="ECO:0007669"/>
    <property type="project" value="InterPro"/>
</dbReference>
<evidence type="ECO:0000256" key="1">
    <source>
        <dbReference type="ARBA" id="ARBA00004685"/>
    </source>
</evidence>
<dbReference type="InterPro" id="IPR001128">
    <property type="entry name" value="Cyt_P450"/>
</dbReference>
<evidence type="ECO:0000256" key="4">
    <source>
        <dbReference type="ARBA" id="ARBA00023004"/>
    </source>
</evidence>
<dbReference type="GO" id="GO:0020037">
    <property type="term" value="F:heme binding"/>
    <property type="evidence" value="ECO:0007669"/>
    <property type="project" value="InterPro"/>
</dbReference>
<name>A0A8K0WMQ7_9HYPO</name>
<dbReference type="SUPFAM" id="SSF48264">
    <property type="entry name" value="Cytochrome P450"/>
    <property type="match status" value="1"/>
</dbReference>
<comment type="pathway">
    <text evidence="1">Mycotoxin biosynthesis.</text>
</comment>
<feature type="transmembrane region" description="Helical" evidence="6">
    <location>
        <begin position="153"/>
        <end position="173"/>
    </location>
</feature>
<keyword evidence="6" id="KW-0812">Transmembrane</keyword>
<evidence type="ECO:0000256" key="6">
    <source>
        <dbReference type="SAM" id="Phobius"/>
    </source>
</evidence>
<evidence type="ECO:0000256" key="3">
    <source>
        <dbReference type="ARBA" id="ARBA00022723"/>
    </source>
</evidence>
<dbReference type="InterPro" id="IPR002401">
    <property type="entry name" value="Cyt_P450_E_grp-I"/>
</dbReference>
<keyword evidence="3 5" id="KW-0479">Metal-binding</keyword>
<protein>
    <submittedName>
        <fullName evidence="7">Cytochrome P450</fullName>
    </submittedName>
</protein>
<evidence type="ECO:0000256" key="5">
    <source>
        <dbReference type="PIRSR" id="PIRSR602401-1"/>
    </source>
</evidence>
<gene>
    <name evidence="7" type="ORF">B0I35DRAFT_439730</name>
</gene>
<dbReference type="InterPro" id="IPR036396">
    <property type="entry name" value="Cyt_P450_sf"/>
</dbReference>